<evidence type="ECO:0000313" key="1">
    <source>
        <dbReference type="EMBL" id="EHQ61875.1"/>
    </source>
</evidence>
<name>H3SG65_9BACL</name>
<dbReference type="EMBL" id="AHKH01000028">
    <property type="protein sequence ID" value="EHQ61875.1"/>
    <property type="molecule type" value="Genomic_DNA"/>
</dbReference>
<proteinExistence type="predicted"/>
<sequence>MRCFHIFVNLKEGQLEELLHIPEPWYIRQVEFSLEAKQLDVYVKFRERALFPCAKCGEPNQPVRDIANHDRTWRHLNFVLSLSICGFHLLSTPSKSTKIKPIPILKIQVGISFFERLSSVFVKLYSV</sequence>
<comment type="caution">
    <text evidence="1">The sequence shown here is derived from an EMBL/GenBank/DDBJ whole genome shotgun (WGS) entry which is preliminary data.</text>
</comment>
<reference evidence="1 2" key="1">
    <citation type="journal article" date="2012" name="J. Bacteriol.">
        <title>Genome Sequence of the Pattern-Forming Social Bacterium Paenibacillus dendritiformis C454 Chiral Morphotype.</title>
        <authorList>
            <person name="Sirota-Madi A."/>
            <person name="Olender T."/>
            <person name="Helman Y."/>
            <person name="Brainis I."/>
            <person name="Finkelshtein A."/>
            <person name="Roth D."/>
            <person name="Hagai E."/>
            <person name="Leshkowitz D."/>
            <person name="Brodsky L."/>
            <person name="Galatenko V."/>
            <person name="Nikolaev V."/>
            <person name="Gutnick D.L."/>
            <person name="Lancet D."/>
            <person name="Ben-Jacob E."/>
        </authorList>
    </citation>
    <scope>NUCLEOTIDE SEQUENCE [LARGE SCALE GENOMIC DNA]</scope>
    <source>
        <strain evidence="1 2">C454</strain>
    </source>
</reference>
<protein>
    <submittedName>
        <fullName evidence="1">Transposase</fullName>
    </submittedName>
</protein>
<dbReference type="AlphaFoldDB" id="H3SG65"/>
<evidence type="ECO:0000313" key="2">
    <source>
        <dbReference type="Proteomes" id="UP000003900"/>
    </source>
</evidence>
<accession>H3SG65</accession>
<organism evidence="1 2">
    <name type="scientific">Paenibacillus dendritiformis C454</name>
    <dbReference type="NCBI Taxonomy" id="1131935"/>
    <lineage>
        <taxon>Bacteria</taxon>
        <taxon>Bacillati</taxon>
        <taxon>Bacillota</taxon>
        <taxon>Bacilli</taxon>
        <taxon>Bacillales</taxon>
        <taxon>Paenibacillaceae</taxon>
        <taxon>Paenibacillus</taxon>
    </lineage>
</organism>
<gene>
    <name evidence="1" type="ORF">PDENDC454_12600</name>
</gene>
<dbReference type="Proteomes" id="UP000003900">
    <property type="component" value="Unassembled WGS sequence"/>
</dbReference>
<keyword evidence="2" id="KW-1185">Reference proteome</keyword>